<feature type="transmembrane region" description="Helical" evidence="1">
    <location>
        <begin position="172"/>
        <end position="193"/>
    </location>
</feature>
<feature type="transmembrane region" description="Helical" evidence="1">
    <location>
        <begin position="34"/>
        <end position="58"/>
    </location>
</feature>
<sequence>MTTATAGARPASPLRRGLAVLASHWDDAPAAERVCHVVGVVLVAAGVFHLGVFAVLGGPWEGPVSWRKPATFGVSFGLTLITIAWVTSYVRLRPRSRAVLLGVFAADCAAEVGGITLQAWRHVPSHFNRETTVDGLVSTMLAAGGVILVAVLVVFSVQALRGDPGLPASMRLALRAGFLTLLVGLASGAAMIARGMTLVAAGRPDLAYQVGGFLKPVHGVSLHGVLVLPALAWLLGRTRWDEPRRTRVLALAAAGYGFAIGGALLLSLAR</sequence>
<keyword evidence="1" id="KW-0472">Membrane</keyword>
<dbReference type="EMBL" id="JBHTCG010000021">
    <property type="protein sequence ID" value="MFC7385742.1"/>
    <property type="molecule type" value="Genomic_DNA"/>
</dbReference>
<dbReference type="Proteomes" id="UP001596496">
    <property type="component" value="Unassembled WGS sequence"/>
</dbReference>
<evidence type="ECO:0000313" key="3">
    <source>
        <dbReference type="Proteomes" id="UP001596496"/>
    </source>
</evidence>
<evidence type="ECO:0000313" key="2">
    <source>
        <dbReference type="EMBL" id="MFC7385742.1"/>
    </source>
</evidence>
<comment type="caution">
    <text evidence="2">The sequence shown here is derived from an EMBL/GenBank/DDBJ whole genome shotgun (WGS) entry which is preliminary data.</text>
</comment>
<keyword evidence="3" id="KW-1185">Reference proteome</keyword>
<organism evidence="2 3">
    <name type="scientific">Sphaerisporangium rhizosphaerae</name>
    <dbReference type="NCBI Taxonomy" id="2269375"/>
    <lineage>
        <taxon>Bacteria</taxon>
        <taxon>Bacillati</taxon>
        <taxon>Actinomycetota</taxon>
        <taxon>Actinomycetes</taxon>
        <taxon>Streptosporangiales</taxon>
        <taxon>Streptosporangiaceae</taxon>
        <taxon>Sphaerisporangium</taxon>
    </lineage>
</organism>
<proteinExistence type="predicted"/>
<feature type="transmembrane region" description="Helical" evidence="1">
    <location>
        <begin position="70"/>
        <end position="92"/>
    </location>
</feature>
<feature type="transmembrane region" description="Helical" evidence="1">
    <location>
        <begin position="248"/>
        <end position="269"/>
    </location>
</feature>
<dbReference type="RefSeq" id="WP_380829615.1">
    <property type="nucleotide sequence ID" value="NZ_JBHTCG010000021.1"/>
</dbReference>
<feature type="transmembrane region" description="Helical" evidence="1">
    <location>
        <begin position="140"/>
        <end position="160"/>
    </location>
</feature>
<name>A0ABW2P801_9ACTN</name>
<protein>
    <submittedName>
        <fullName evidence="2">Uncharacterized protein</fullName>
    </submittedName>
</protein>
<accession>A0ABW2P801</accession>
<keyword evidence="1" id="KW-1133">Transmembrane helix</keyword>
<gene>
    <name evidence="2" type="ORF">ACFQSB_26285</name>
</gene>
<keyword evidence="1" id="KW-0812">Transmembrane</keyword>
<evidence type="ECO:0000256" key="1">
    <source>
        <dbReference type="SAM" id="Phobius"/>
    </source>
</evidence>
<reference evidence="3" key="1">
    <citation type="journal article" date="2019" name="Int. J. Syst. Evol. Microbiol.">
        <title>The Global Catalogue of Microorganisms (GCM) 10K type strain sequencing project: providing services to taxonomists for standard genome sequencing and annotation.</title>
        <authorList>
            <consortium name="The Broad Institute Genomics Platform"/>
            <consortium name="The Broad Institute Genome Sequencing Center for Infectious Disease"/>
            <person name="Wu L."/>
            <person name="Ma J."/>
        </authorList>
    </citation>
    <scope>NUCLEOTIDE SEQUENCE [LARGE SCALE GENOMIC DNA]</scope>
    <source>
        <strain evidence="3">CECT 7649</strain>
    </source>
</reference>
<feature type="transmembrane region" description="Helical" evidence="1">
    <location>
        <begin position="213"/>
        <end position="236"/>
    </location>
</feature>
<feature type="transmembrane region" description="Helical" evidence="1">
    <location>
        <begin position="99"/>
        <end position="120"/>
    </location>
</feature>